<dbReference type="OrthoDB" id="5513217at2"/>
<dbReference type="PROSITE" id="PS50846">
    <property type="entry name" value="HMA_2"/>
    <property type="match status" value="1"/>
</dbReference>
<dbReference type="InterPro" id="IPR006121">
    <property type="entry name" value="HMA_dom"/>
</dbReference>
<dbReference type="SUPFAM" id="SSF55008">
    <property type="entry name" value="HMA, heavy metal-associated domain"/>
    <property type="match status" value="1"/>
</dbReference>
<evidence type="ECO:0000256" key="1">
    <source>
        <dbReference type="SAM" id="SignalP"/>
    </source>
</evidence>
<dbReference type="CDD" id="cd00371">
    <property type="entry name" value="HMA"/>
    <property type="match status" value="1"/>
</dbReference>
<evidence type="ECO:0000259" key="2">
    <source>
        <dbReference type="PROSITE" id="PS50846"/>
    </source>
</evidence>
<accession>M4NL99</accession>
<dbReference type="Pfam" id="PF00403">
    <property type="entry name" value="HMA"/>
    <property type="match status" value="1"/>
</dbReference>
<dbReference type="GO" id="GO:0046872">
    <property type="term" value="F:metal ion binding"/>
    <property type="evidence" value="ECO:0007669"/>
    <property type="project" value="InterPro"/>
</dbReference>
<dbReference type="AlphaFoldDB" id="M4NL99"/>
<feature type="domain" description="HMA" evidence="2">
    <location>
        <begin position="49"/>
        <end position="116"/>
    </location>
</feature>
<dbReference type="HOGENOM" id="CLU_1979821_0_0_6"/>
<protein>
    <submittedName>
        <fullName evidence="3">Copper chaperone</fullName>
    </submittedName>
</protein>
<evidence type="ECO:0000313" key="4">
    <source>
        <dbReference type="Proteomes" id="UP000011859"/>
    </source>
</evidence>
<gene>
    <name evidence="3" type="ORF">R2APBS1_3794</name>
</gene>
<keyword evidence="1" id="KW-0732">Signal</keyword>
<evidence type="ECO:0000313" key="3">
    <source>
        <dbReference type="EMBL" id="AGG90852.1"/>
    </source>
</evidence>
<feature type="chain" id="PRO_5004056176" evidence="1">
    <location>
        <begin position="37"/>
        <end position="126"/>
    </location>
</feature>
<feature type="signal peptide" evidence="1">
    <location>
        <begin position="1"/>
        <end position="36"/>
    </location>
</feature>
<dbReference type="Proteomes" id="UP000011859">
    <property type="component" value="Chromosome"/>
</dbReference>
<dbReference type="InterPro" id="IPR036163">
    <property type="entry name" value="HMA_dom_sf"/>
</dbReference>
<proteinExistence type="predicted"/>
<reference evidence="3 4" key="1">
    <citation type="submission" date="2012-04" db="EMBL/GenBank/DDBJ databases">
        <title>Complete genome of Rhodanobacter sp. 2APBS1.</title>
        <authorList>
            <consortium name="US DOE Joint Genome Institute"/>
            <person name="Huntemann M."/>
            <person name="Wei C.-L."/>
            <person name="Han J."/>
            <person name="Detter J.C."/>
            <person name="Han C."/>
            <person name="Tapia R."/>
            <person name="Munk A.C.C."/>
            <person name="Chen A."/>
            <person name="Krypides N."/>
            <person name="Mavromatis K."/>
            <person name="Markowitz V."/>
            <person name="Szeto E."/>
            <person name="Ivanova N."/>
            <person name="Mikhailova N."/>
            <person name="Ovchinnikova G."/>
            <person name="Pagani I."/>
            <person name="Pati A."/>
            <person name="Goodwin L."/>
            <person name="Peters L."/>
            <person name="Pitluck S."/>
            <person name="Woyke T."/>
            <person name="Prakash O."/>
            <person name="Elkins J."/>
            <person name="Brown S."/>
            <person name="Palumbo A."/>
            <person name="Hemme C."/>
            <person name="Zhou J."/>
            <person name="Watson D."/>
            <person name="Jardine P."/>
            <person name="Kostka J."/>
            <person name="Green S."/>
        </authorList>
    </citation>
    <scope>NUCLEOTIDE SEQUENCE [LARGE SCALE GENOMIC DNA]</scope>
    <source>
        <strain evidence="3 4">2APBS1</strain>
    </source>
</reference>
<dbReference type="eggNOG" id="COG2608">
    <property type="taxonomic scope" value="Bacteria"/>
</dbReference>
<keyword evidence="4" id="KW-1185">Reference proteome</keyword>
<dbReference type="RefSeq" id="WP_015449091.1">
    <property type="nucleotide sequence ID" value="NC_020541.1"/>
</dbReference>
<dbReference type="KEGG" id="rhd:R2APBS1_3794"/>
<sequence length="126" mass="13228" precursor="true">MSNSLHHRVLNVSGIAFASALLTLATTFWAAFPAQAATSTPAQQAWPADAYVVRVDGLACPFCAYGIEKQFGRLPGVTTTDVNLASGVVVVHVKPGTRFDQAQIAQTVQQAGFTLKDVVSQPAGGR</sequence>
<dbReference type="Gene3D" id="3.30.70.100">
    <property type="match status" value="1"/>
</dbReference>
<dbReference type="STRING" id="666685.R2APBS1_3794"/>
<organism evidence="3 4">
    <name type="scientific">Rhodanobacter denitrificans</name>
    <dbReference type="NCBI Taxonomy" id="666685"/>
    <lineage>
        <taxon>Bacteria</taxon>
        <taxon>Pseudomonadati</taxon>
        <taxon>Pseudomonadota</taxon>
        <taxon>Gammaproteobacteria</taxon>
        <taxon>Lysobacterales</taxon>
        <taxon>Rhodanobacteraceae</taxon>
        <taxon>Rhodanobacter</taxon>
    </lineage>
</organism>
<name>M4NL99_9GAMM</name>
<dbReference type="EMBL" id="CP003470">
    <property type="protein sequence ID" value="AGG90852.1"/>
    <property type="molecule type" value="Genomic_DNA"/>
</dbReference>